<feature type="compositionally biased region" description="Basic and acidic residues" evidence="2">
    <location>
        <begin position="777"/>
        <end position="787"/>
    </location>
</feature>
<dbReference type="STRING" id="34508.A0A4U8UQ18"/>
<feature type="compositionally biased region" description="Acidic residues" evidence="2">
    <location>
        <begin position="910"/>
        <end position="942"/>
    </location>
</feature>
<feature type="coiled-coil region" evidence="1">
    <location>
        <begin position="25"/>
        <end position="419"/>
    </location>
</feature>
<dbReference type="OrthoDB" id="5849780at2759"/>
<keyword evidence="1" id="KW-0175">Coiled coil</keyword>
<dbReference type="Gene3D" id="1.10.287.1490">
    <property type="match status" value="1"/>
</dbReference>
<dbReference type="GO" id="GO:0017056">
    <property type="term" value="F:structural constituent of nuclear pore"/>
    <property type="evidence" value="ECO:0007669"/>
    <property type="project" value="TreeGrafter"/>
</dbReference>
<dbReference type="PANTHER" id="PTHR18898:SF2">
    <property type="entry name" value="NUCLEOPROTEIN TPR"/>
    <property type="match status" value="1"/>
</dbReference>
<reference evidence="3 4" key="1">
    <citation type="journal article" date="2015" name="Genome Biol.">
        <title>Comparative genomics of Steinernema reveals deeply conserved gene regulatory networks.</title>
        <authorList>
            <person name="Dillman A.R."/>
            <person name="Macchietto M."/>
            <person name="Porter C.F."/>
            <person name="Rogers A."/>
            <person name="Williams B."/>
            <person name="Antoshechkin I."/>
            <person name="Lee M.M."/>
            <person name="Goodwin Z."/>
            <person name="Lu X."/>
            <person name="Lewis E.E."/>
            <person name="Goodrich-Blair H."/>
            <person name="Stock S.P."/>
            <person name="Adams B.J."/>
            <person name="Sternberg P.W."/>
            <person name="Mortazavi A."/>
        </authorList>
    </citation>
    <scope>NUCLEOTIDE SEQUENCE [LARGE SCALE GENOMIC DNA]</scope>
    <source>
        <strain evidence="3 4">ALL</strain>
    </source>
</reference>
<feature type="compositionally biased region" description="Low complexity" evidence="2">
    <location>
        <begin position="811"/>
        <end position="829"/>
    </location>
</feature>
<accession>A0A4U8UQ18</accession>
<evidence type="ECO:0000313" key="4">
    <source>
        <dbReference type="Proteomes" id="UP000298663"/>
    </source>
</evidence>
<keyword evidence="4" id="KW-1185">Reference proteome</keyword>
<comment type="caution">
    <text evidence="3">The sequence shown here is derived from an EMBL/GenBank/DDBJ whole genome shotgun (WGS) entry which is preliminary data.</text>
</comment>
<evidence type="ECO:0000256" key="1">
    <source>
        <dbReference type="SAM" id="Coils"/>
    </source>
</evidence>
<sequence length="1023" mass="115507">MLTYILEKGDQPPDEVEDDLLFQNIDDLLETNAELREKLRSTQKELEDVQTNARDEAAQKNEELVQRYEGQVKLNTEQIRLLTINNEQLQEQVNKYKDLIALLPQAKNEATISGIELQELIGEKEKMTATYEAMRDRFDVYRQERVRSDQAYDQRMEQQIQLISELRAVKARLETEIMANQTNTTAVQNQIEQADKDIHTLRERLEKLRTEKAVVEQKSAQLGQALVNAQNEAGRAAAQVQQLQSELERERANVLQLDGELRAMQNSQDLNSIASTLAEMKNQMQSLSEERSDRSGTQVEALTVERDNLKLLLAQATEELKRSSTDRDLERQRFENQLEIANATRATAEQETLSLRNQTEAMKQKVAALEKKFTSAEKDGSQPASQQVLNRNAYLETQVRELEEKLKEAEVKLETKQKEADSLMTFTSNIETSLKDCDEFAVKERLLLQTQLDSVQSALSEARNLITSLRDKNAELQERCDKETNEFEQKKLAFRSQIMEYERRYAELEQMQMDATEHSTDLSNLQDRHQGVVKRLEEALIEKQTIENQNQLLVNQNKTLKTEMAKEKEASTKKIDSLRALARKYKEQNTSRTQDDETLAAEVTQAQYDELRRERDELAANFERMKADFDEERDELQMRLSALKSISGMRRNEDDEDMSPEPELREQLSPEVPSAPGPSNEAVPSVAPSFKASAIVSSSAEPLPSSSTAISAPSSIEPSETGFPEPAELRQVVPPTSSSQIADISQSSSGRVSESQACKISSSSGRRRVLSIKRRHPDVDDFARREGDEDSIGDSNMNILAEAAMRKRYRSSPTEVSTSSEVAVPAAIPEEAEELIVEDDDEEEDDEADSMPDNEEDSRDAQLDSGAEDLPQVGNIHHPEVIDLDDDEEEEAEDDEGENIVEPRDAGNLPEDELDEDDYDDGRDDQMNDFDDIEDDEDDYPADIDVHFEPNAHGYVSASHHRGGVPAEPVVYDVLDSSDDDDFGRPGGVAYEPADSGTQSNQGPLEDDDNPEDPSSSPSHRIL</sequence>
<feature type="compositionally biased region" description="Acidic residues" evidence="2">
    <location>
        <begin position="882"/>
        <end position="899"/>
    </location>
</feature>
<dbReference type="GO" id="GO:0005643">
    <property type="term" value="C:nuclear pore"/>
    <property type="evidence" value="ECO:0007669"/>
    <property type="project" value="TreeGrafter"/>
</dbReference>
<feature type="compositionally biased region" description="Low complexity" evidence="2">
    <location>
        <begin position="697"/>
        <end position="721"/>
    </location>
</feature>
<evidence type="ECO:0008006" key="5">
    <source>
        <dbReference type="Google" id="ProtNLM"/>
    </source>
</evidence>
<gene>
    <name evidence="3" type="ORF">L596_001816</name>
</gene>
<feature type="region of interest" description="Disordered" evidence="2">
    <location>
        <begin position="974"/>
        <end position="1023"/>
    </location>
</feature>
<feature type="compositionally biased region" description="Low complexity" evidence="2">
    <location>
        <begin position="1013"/>
        <end position="1023"/>
    </location>
</feature>
<dbReference type="PANTHER" id="PTHR18898">
    <property type="entry name" value="NUCLEOPROTEIN TPR-RELATED"/>
    <property type="match status" value="1"/>
</dbReference>
<dbReference type="GO" id="GO:1901673">
    <property type="term" value="P:regulation of mitotic spindle assembly"/>
    <property type="evidence" value="ECO:0007669"/>
    <property type="project" value="TreeGrafter"/>
</dbReference>
<feature type="compositionally biased region" description="Acidic residues" evidence="2">
    <location>
        <begin position="830"/>
        <end position="858"/>
    </location>
</feature>
<dbReference type="EMBL" id="CM016762">
    <property type="protein sequence ID" value="TMS34177.1"/>
    <property type="molecule type" value="Genomic_DNA"/>
</dbReference>
<proteinExistence type="predicted"/>
<dbReference type="AlphaFoldDB" id="A0A4U8UQ18"/>
<evidence type="ECO:0000256" key="2">
    <source>
        <dbReference type="SAM" id="MobiDB-lite"/>
    </source>
</evidence>
<dbReference type="GO" id="GO:0006406">
    <property type="term" value="P:mRNA export from nucleus"/>
    <property type="evidence" value="ECO:0007669"/>
    <property type="project" value="TreeGrafter"/>
</dbReference>
<dbReference type="Proteomes" id="UP000298663">
    <property type="component" value="Chromosome X"/>
</dbReference>
<organism evidence="3 4">
    <name type="scientific">Steinernema carpocapsae</name>
    <name type="common">Entomopathogenic nematode</name>
    <dbReference type="NCBI Taxonomy" id="34508"/>
    <lineage>
        <taxon>Eukaryota</taxon>
        <taxon>Metazoa</taxon>
        <taxon>Ecdysozoa</taxon>
        <taxon>Nematoda</taxon>
        <taxon>Chromadorea</taxon>
        <taxon>Rhabditida</taxon>
        <taxon>Tylenchina</taxon>
        <taxon>Panagrolaimomorpha</taxon>
        <taxon>Strongyloidoidea</taxon>
        <taxon>Steinernematidae</taxon>
        <taxon>Steinernema</taxon>
    </lineage>
</organism>
<feature type="region of interest" description="Disordered" evidence="2">
    <location>
        <begin position="645"/>
        <end position="943"/>
    </location>
</feature>
<feature type="compositionally biased region" description="Basic residues" evidence="2">
    <location>
        <begin position="765"/>
        <end position="776"/>
    </location>
</feature>
<protein>
    <recommendedName>
        <fullName evidence="5">Nucleoprotein TPR</fullName>
    </recommendedName>
</protein>
<evidence type="ECO:0000313" key="3">
    <source>
        <dbReference type="EMBL" id="TMS34177.1"/>
    </source>
</evidence>
<feature type="compositionally biased region" description="Low complexity" evidence="2">
    <location>
        <begin position="737"/>
        <end position="755"/>
    </location>
</feature>
<dbReference type="EMBL" id="AZBU02000001">
    <property type="protein sequence ID" value="TMS34177.1"/>
    <property type="molecule type" value="Genomic_DNA"/>
</dbReference>
<name>A0A4U8UQ18_STECR</name>
<reference evidence="3 4" key="2">
    <citation type="journal article" date="2019" name="G3 (Bethesda)">
        <title>Hybrid Assembly of the Genome of the Entomopathogenic Nematode Steinernema carpocapsae Identifies the X-Chromosome.</title>
        <authorList>
            <person name="Serra L."/>
            <person name="Macchietto M."/>
            <person name="Macias-Munoz A."/>
            <person name="McGill C.J."/>
            <person name="Rodriguez I.M."/>
            <person name="Rodriguez B."/>
            <person name="Murad R."/>
            <person name="Mortazavi A."/>
        </authorList>
    </citation>
    <scope>NUCLEOTIDE SEQUENCE [LARGE SCALE GENOMIC DNA]</scope>
    <source>
        <strain evidence="3 4">ALL</strain>
    </source>
</reference>